<evidence type="ECO:0008006" key="4">
    <source>
        <dbReference type="Google" id="ProtNLM"/>
    </source>
</evidence>
<proteinExistence type="predicted"/>
<dbReference type="RefSeq" id="WP_309039436.1">
    <property type="nucleotide sequence ID" value="NZ_JAVIFY010000013.1"/>
</dbReference>
<keyword evidence="1" id="KW-0732">Signal</keyword>
<accession>A0ABU1BFB7</accession>
<name>A0ABU1BFB7_PSEHA</name>
<dbReference type="EMBL" id="JAVIFY010000013">
    <property type="protein sequence ID" value="MDQ9093186.1"/>
    <property type="molecule type" value="Genomic_DNA"/>
</dbReference>
<keyword evidence="3" id="KW-1185">Reference proteome</keyword>
<evidence type="ECO:0000313" key="3">
    <source>
        <dbReference type="Proteomes" id="UP001226574"/>
    </source>
</evidence>
<dbReference type="Proteomes" id="UP001226574">
    <property type="component" value="Unassembled WGS sequence"/>
</dbReference>
<evidence type="ECO:0000313" key="2">
    <source>
        <dbReference type="EMBL" id="MDQ9093186.1"/>
    </source>
</evidence>
<feature type="signal peptide" evidence="1">
    <location>
        <begin position="1"/>
        <end position="21"/>
    </location>
</feature>
<comment type="caution">
    <text evidence="2">The sequence shown here is derived from an EMBL/GenBank/DDBJ whole genome shotgun (WGS) entry which is preliminary data.</text>
</comment>
<reference evidence="2 3" key="1">
    <citation type="submission" date="2023-08" db="EMBL/GenBank/DDBJ databases">
        <title>Pseudoalteromonas haloplanktis LL1 genome.</title>
        <authorList>
            <person name="Wu S."/>
        </authorList>
    </citation>
    <scope>NUCLEOTIDE SEQUENCE [LARGE SCALE GENOMIC DNA]</scope>
    <source>
        <strain evidence="2 3">LL1</strain>
    </source>
</reference>
<sequence>MNKSILAVLLLISGCQSVVTALPDTNVAPALNYQLKDEQFYIENTIIPSGCFAQLSTELNGDDVQAAIFLTQTAWRGCIDANITFDDNIQTHYRVIDNSGVNLYTLKVCQSVDGSMHHYCDTIKIEFTQWLYQTDEQDIPVLVVKKRG</sequence>
<protein>
    <recommendedName>
        <fullName evidence="4">Lipoprotein</fullName>
    </recommendedName>
</protein>
<gene>
    <name evidence="2" type="ORF">RC083_16535</name>
</gene>
<evidence type="ECO:0000256" key="1">
    <source>
        <dbReference type="SAM" id="SignalP"/>
    </source>
</evidence>
<dbReference type="PROSITE" id="PS51257">
    <property type="entry name" value="PROKAR_LIPOPROTEIN"/>
    <property type="match status" value="1"/>
</dbReference>
<feature type="chain" id="PRO_5045606553" description="Lipoprotein" evidence="1">
    <location>
        <begin position="22"/>
        <end position="148"/>
    </location>
</feature>
<organism evidence="2 3">
    <name type="scientific">Pseudoalteromonas haloplanktis</name>
    <name type="common">Alteromonas haloplanktis</name>
    <dbReference type="NCBI Taxonomy" id="228"/>
    <lineage>
        <taxon>Bacteria</taxon>
        <taxon>Pseudomonadati</taxon>
        <taxon>Pseudomonadota</taxon>
        <taxon>Gammaproteobacteria</taxon>
        <taxon>Alteromonadales</taxon>
        <taxon>Pseudoalteromonadaceae</taxon>
        <taxon>Pseudoalteromonas</taxon>
    </lineage>
</organism>